<dbReference type="SMART" id="SM00032">
    <property type="entry name" value="CCP"/>
    <property type="match status" value="1"/>
</dbReference>
<evidence type="ECO:0000256" key="4">
    <source>
        <dbReference type="SAM" id="SignalP"/>
    </source>
</evidence>
<dbReference type="AlphaFoldDB" id="A0A8B6HQ86"/>
<evidence type="ECO:0008006" key="9">
    <source>
        <dbReference type="Google" id="ProtNLM"/>
    </source>
</evidence>
<accession>A0A8B6HQ86</accession>
<evidence type="ECO:0000259" key="6">
    <source>
        <dbReference type="PROSITE" id="PS50923"/>
    </source>
</evidence>
<name>A0A8B6HQ86_MYTGA</name>
<dbReference type="InterPro" id="IPR000436">
    <property type="entry name" value="Sushi_SCR_CCP_dom"/>
</dbReference>
<evidence type="ECO:0000256" key="1">
    <source>
        <dbReference type="ARBA" id="ARBA00022729"/>
    </source>
</evidence>
<organism evidence="7 8">
    <name type="scientific">Mytilus galloprovincialis</name>
    <name type="common">Mediterranean mussel</name>
    <dbReference type="NCBI Taxonomy" id="29158"/>
    <lineage>
        <taxon>Eukaryota</taxon>
        <taxon>Metazoa</taxon>
        <taxon>Spiralia</taxon>
        <taxon>Lophotrochozoa</taxon>
        <taxon>Mollusca</taxon>
        <taxon>Bivalvia</taxon>
        <taxon>Autobranchia</taxon>
        <taxon>Pteriomorphia</taxon>
        <taxon>Mytilida</taxon>
        <taxon>Mytiloidea</taxon>
        <taxon>Mytilidae</taxon>
        <taxon>Mytilinae</taxon>
        <taxon>Mytilus</taxon>
    </lineage>
</organism>
<keyword evidence="2 3" id="KW-1015">Disulfide bond</keyword>
<evidence type="ECO:0000313" key="8">
    <source>
        <dbReference type="Proteomes" id="UP000596742"/>
    </source>
</evidence>
<dbReference type="Proteomes" id="UP000596742">
    <property type="component" value="Unassembled WGS sequence"/>
</dbReference>
<dbReference type="InterPro" id="IPR001304">
    <property type="entry name" value="C-type_lectin-like"/>
</dbReference>
<dbReference type="InterPro" id="IPR035976">
    <property type="entry name" value="Sushi/SCR/CCP_sf"/>
</dbReference>
<keyword evidence="1 4" id="KW-0732">Signal</keyword>
<dbReference type="SUPFAM" id="SSF56436">
    <property type="entry name" value="C-type lectin-like"/>
    <property type="match status" value="1"/>
</dbReference>
<reference evidence="7" key="1">
    <citation type="submission" date="2018-11" db="EMBL/GenBank/DDBJ databases">
        <authorList>
            <person name="Alioto T."/>
            <person name="Alioto T."/>
        </authorList>
    </citation>
    <scope>NUCLEOTIDE SEQUENCE</scope>
</reference>
<feature type="signal peptide" evidence="4">
    <location>
        <begin position="1"/>
        <end position="19"/>
    </location>
</feature>
<dbReference type="PROSITE" id="PS50923">
    <property type="entry name" value="SUSHI"/>
    <property type="match status" value="1"/>
</dbReference>
<feature type="disulfide bond" evidence="3">
    <location>
        <begin position="66"/>
        <end position="93"/>
    </location>
</feature>
<evidence type="ECO:0000313" key="7">
    <source>
        <dbReference type="EMBL" id="VDI83167.1"/>
    </source>
</evidence>
<dbReference type="PROSITE" id="PS50041">
    <property type="entry name" value="C_TYPE_LECTIN_2"/>
    <property type="match status" value="1"/>
</dbReference>
<dbReference type="SUPFAM" id="SSF57535">
    <property type="entry name" value="Complement control module/SCR domain"/>
    <property type="match status" value="1"/>
</dbReference>
<dbReference type="SMART" id="SM00034">
    <property type="entry name" value="CLECT"/>
    <property type="match status" value="1"/>
</dbReference>
<dbReference type="PANTHER" id="PTHR22801">
    <property type="entry name" value="LITHOSTATHINE"/>
    <property type="match status" value="1"/>
</dbReference>
<dbReference type="InterPro" id="IPR016186">
    <property type="entry name" value="C-type_lectin-like/link_sf"/>
</dbReference>
<dbReference type="CDD" id="cd00037">
    <property type="entry name" value="CLECT"/>
    <property type="match status" value="1"/>
</dbReference>
<evidence type="ECO:0000259" key="5">
    <source>
        <dbReference type="PROSITE" id="PS50041"/>
    </source>
</evidence>
<dbReference type="CDD" id="cd00033">
    <property type="entry name" value="CCP"/>
    <property type="match status" value="1"/>
</dbReference>
<dbReference type="InterPro" id="IPR050801">
    <property type="entry name" value="Ca-Dep_Lectins_ImmuneDev"/>
</dbReference>
<proteinExistence type="predicted"/>
<dbReference type="Pfam" id="PF00059">
    <property type="entry name" value="Lectin_C"/>
    <property type="match status" value="1"/>
</dbReference>
<feature type="domain" description="C-type lectin" evidence="5">
    <location>
        <begin position="106"/>
        <end position="227"/>
    </location>
</feature>
<dbReference type="OrthoDB" id="6127264at2759"/>
<dbReference type="PANTHER" id="PTHR22801:SF63">
    <property type="entry name" value="C-TYPE LECTIN DOMAIN-CONTAINING PROTEIN"/>
    <property type="match status" value="1"/>
</dbReference>
<evidence type="ECO:0000256" key="2">
    <source>
        <dbReference type="ARBA" id="ARBA00023157"/>
    </source>
</evidence>
<feature type="domain" description="Sushi" evidence="6">
    <location>
        <begin position="34"/>
        <end position="95"/>
    </location>
</feature>
<comment type="caution">
    <text evidence="3">Lacks conserved residue(s) required for the propagation of feature annotation.</text>
</comment>
<dbReference type="Pfam" id="PF00084">
    <property type="entry name" value="Sushi"/>
    <property type="match status" value="1"/>
</dbReference>
<sequence length="254" mass="28734">MKSLVLTITVLLGLLLVPAIEMKRKRCHKRPALVECPEPLPMTCAHWNITVTTGERYAGNTGQLNCSTGYSLIGNNSITCLASGIWSPIIALCVQNYNGRIDVRSFRGTTYIYVNNGQSYEQAKETCTSMCGTLWEVNNQEEKQFVTSAINQVGMRHPWIGLESKNGTDYVWQSGNTTVSNAYEDWDNGYPIRHAVGSCVFLSPYNDNKWVDAVKFQCAWERQFICESSFSLQLNLDWWSIILNAPHLRANYRV</sequence>
<protein>
    <recommendedName>
        <fullName evidence="9">C-type lectin domain-containing protein</fullName>
    </recommendedName>
</protein>
<dbReference type="Gene3D" id="3.10.100.10">
    <property type="entry name" value="Mannose-Binding Protein A, subunit A"/>
    <property type="match status" value="1"/>
</dbReference>
<comment type="caution">
    <text evidence="7">The sequence shown here is derived from an EMBL/GenBank/DDBJ whole genome shotgun (WGS) entry which is preliminary data.</text>
</comment>
<evidence type="ECO:0000256" key="3">
    <source>
        <dbReference type="PROSITE-ProRule" id="PRU00302"/>
    </source>
</evidence>
<keyword evidence="3" id="KW-0768">Sushi</keyword>
<dbReference type="EMBL" id="UYJE01010434">
    <property type="protein sequence ID" value="VDI83167.1"/>
    <property type="molecule type" value="Genomic_DNA"/>
</dbReference>
<feature type="chain" id="PRO_5032287391" description="C-type lectin domain-containing protein" evidence="4">
    <location>
        <begin position="20"/>
        <end position="254"/>
    </location>
</feature>
<dbReference type="Gene3D" id="2.10.70.10">
    <property type="entry name" value="Complement Module, domain 1"/>
    <property type="match status" value="1"/>
</dbReference>
<gene>
    <name evidence="7" type="ORF">MGAL_10B062753</name>
</gene>
<keyword evidence="8" id="KW-1185">Reference proteome</keyword>
<dbReference type="InterPro" id="IPR016187">
    <property type="entry name" value="CTDL_fold"/>
</dbReference>